<name>A0ABR9J0H0_RHIVS</name>
<keyword evidence="3" id="KW-1185">Reference proteome</keyword>
<protein>
    <submittedName>
        <fullName evidence="2">TIM-barrel fold metal-dependent hydrolase</fullName>
    </submittedName>
</protein>
<dbReference type="GO" id="GO:0016787">
    <property type="term" value="F:hydrolase activity"/>
    <property type="evidence" value="ECO:0007669"/>
    <property type="project" value="UniProtKB-KW"/>
</dbReference>
<dbReference type="PANTHER" id="PTHR35563">
    <property type="entry name" value="BARREL METAL-DEPENDENT HYDROLASE, PUTATIVE (AFU_ORTHOLOGUE AFUA_1G16240)-RELATED"/>
    <property type="match status" value="1"/>
</dbReference>
<feature type="domain" description="Amidohydrolase-related" evidence="1">
    <location>
        <begin position="30"/>
        <end position="288"/>
    </location>
</feature>
<dbReference type="InterPro" id="IPR052358">
    <property type="entry name" value="Aro_Compnd_Degr_Hydrolases"/>
</dbReference>
<proteinExistence type="predicted"/>
<dbReference type="Pfam" id="PF04909">
    <property type="entry name" value="Amidohydro_2"/>
    <property type="match status" value="1"/>
</dbReference>
<dbReference type="InterPro" id="IPR006680">
    <property type="entry name" value="Amidohydro-rel"/>
</dbReference>
<dbReference type="Proteomes" id="UP000620262">
    <property type="component" value="Unassembled WGS sequence"/>
</dbReference>
<evidence type="ECO:0000313" key="3">
    <source>
        <dbReference type="Proteomes" id="UP000620262"/>
    </source>
</evidence>
<sequence>MSEPDSEAPFCLPRMPLTRLPKKPLPLGTIDTHFHVFRSDAPLNTPCSYTPQIATTADWIAFANRLGIGRGILVQPSVYGLDNQVLVEALAAFPDRLRGIVVIDPETDPTEIARLDRLGVRGVRINTRNKGGLPLTAAETLAANIRDFGWSLQLQISPDQIDGLAGRLPHLGVRFVLDHLGFIPLADGAWRQHLPALQRLADNPSGYVKLTAPYRLTREHGYAGFAEVVQALAASHPEKLLWGSDWPHTELWSDMPDDADLIDGMQEAIGAPTLARKIFIENAETLFFGR</sequence>
<keyword evidence="2" id="KW-0378">Hydrolase</keyword>
<accession>A0ABR9J0H0</accession>
<reference evidence="2 3" key="1">
    <citation type="submission" date="2020-10" db="EMBL/GenBank/DDBJ databases">
        <title>Sequencing the genomes of 1000 actinobacteria strains.</title>
        <authorList>
            <person name="Klenk H.-P."/>
        </authorList>
    </citation>
    <scope>NUCLEOTIDE SEQUENCE [LARGE SCALE GENOMIC DNA]</scope>
    <source>
        <strain evidence="2 3">DSM 7307</strain>
    </source>
</reference>
<dbReference type="PANTHER" id="PTHR35563:SF2">
    <property type="entry name" value="BARREL METAL-DEPENDENT HYDROLASE, PUTATIVE (AFU_ORTHOLOGUE AFUA_1G16240)-RELATED"/>
    <property type="match status" value="1"/>
</dbReference>
<dbReference type="InterPro" id="IPR032466">
    <property type="entry name" value="Metal_Hydrolase"/>
</dbReference>
<dbReference type="SUPFAM" id="SSF51556">
    <property type="entry name" value="Metallo-dependent hydrolases"/>
    <property type="match status" value="1"/>
</dbReference>
<evidence type="ECO:0000259" key="1">
    <source>
        <dbReference type="Pfam" id="PF04909"/>
    </source>
</evidence>
<gene>
    <name evidence="2" type="ORF">H4W29_006204</name>
</gene>
<dbReference type="RefSeq" id="WP_192732477.1">
    <property type="nucleotide sequence ID" value="NZ_BAAAVL010000004.1"/>
</dbReference>
<dbReference type="Gene3D" id="3.20.20.140">
    <property type="entry name" value="Metal-dependent hydrolases"/>
    <property type="match status" value="1"/>
</dbReference>
<evidence type="ECO:0000313" key="2">
    <source>
        <dbReference type="EMBL" id="MBE1508959.1"/>
    </source>
</evidence>
<comment type="caution">
    <text evidence="2">The sequence shown here is derived from an EMBL/GenBank/DDBJ whole genome shotgun (WGS) entry which is preliminary data.</text>
</comment>
<dbReference type="EMBL" id="JADBEC010000002">
    <property type="protein sequence ID" value="MBE1508959.1"/>
    <property type="molecule type" value="Genomic_DNA"/>
</dbReference>
<organism evidence="2 3">
    <name type="scientific">Rhizobium viscosum</name>
    <name type="common">Arthrobacter viscosus</name>
    <dbReference type="NCBI Taxonomy" id="1673"/>
    <lineage>
        <taxon>Bacteria</taxon>
        <taxon>Pseudomonadati</taxon>
        <taxon>Pseudomonadota</taxon>
        <taxon>Alphaproteobacteria</taxon>
        <taxon>Hyphomicrobiales</taxon>
        <taxon>Rhizobiaceae</taxon>
        <taxon>Rhizobium/Agrobacterium group</taxon>
        <taxon>Rhizobium</taxon>
    </lineage>
</organism>